<name>A0A328ZTG7_9BURK</name>
<evidence type="ECO:0000313" key="2">
    <source>
        <dbReference type="Proteomes" id="UP000248856"/>
    </source>
</evidence>
<sequence length="234" mass="24375">MTQDTPSQAPRPARFRRMAGLAATAIAAALLAGCARQPPVPDWRLNAHDAATRATEAYLSGADRVAAQEWSRARAEVARTARPDLLARTVLLECAARVASLDATGCPAFEPLRADAADAERAYADYLEGRAGPAAAQQLPPAQRAVLAGGAPALAGVEDPLARLVAAGALVRRGGGTAEVARVAIDTASAQGWRRPLMAWLLHASALAAGRGDTVEAEALRRRLAVLERGGEPR</sequence>
<gene>
    <name evidence="1" type="ORF">AX018_100429</name>
</gene>
<evidence type="ECO:0000313" key="1">
    <source>
        <dbReference type="EMBL" id="RAR85576.1"/>
    </source>
</evidence>
<dbReference type="AlphaFoldDB" id="A0A328ZTG7"/>
<reference evidence="1 2" key="1">
    <citation type="submission" date="2018-06" db="EMBL/GenBank/DDBJ databases">
        <title>Genomic Encyclopedia of Archaeal and Bacterial Type Strains, Phase II (KMG-II): from individual species to whole genera.</title>
        <authorList>
            <person name="Goeker M."/>
        </authorList>
    </citation>
    <scope>NUCLEOTIDE SEQUENCE [LARGE SCALE GENOMIC DNA]</scope>
    <source>
        <strain evidence="1 2">CFPB 3232</strain>
    </source>
</reference>
<keyword evidence="2" id="KW-1185">Reference proteome</keyword>
<protein>
    <submittedName>
        <fullName evidence="1">Uncharacterized protein</fullName>
    </submittedName>
</protein>
<proteinExistence type="predicted"/>
<comment type="caution">
    <text evidence="1">The sequence shown here is derived from an EMBL/GenBank/DDBJ whole genome shotgun (WGS) entry which is preliminary data.</text>
</comment>
<accession>A0A328ZTG7</accession>
<organism evidence="1 2">
    <name type="scientific">Paracidovorax anthurii</name>
    <dbReference type="NCBI Taxonomy" id="78229"/>
    <lineage>
        <taxon>Bacteria</taxon>
        <taxon>Pseudomonadati</taxon>
        <taxon>Pseudomonadota</taxon>
        <taxon>Betaproteobacteria</taxon>
        <taxon>Burkholderiales</taxon>
        <taxon>Comamonadaceae</taxon>
        <taxon>Paracidovorax</taxon>
    </lineage>
</organism>
<dbReference type="EMBL" id="QLTA01000004">
    <property type="protein sequence ID" value="RAR85576.1"/>
    <property type="molecule type" value="Genomic_DNA"/>
</dbReference>
<dbReference type="Proteomes" id="UP000248856">
    <property type="component" value="Unassembled WGS sequence"/>
</dbReference>